<feature type="non-terminal residue" evidence="5">
    <location>
        <position position="1"/>
    </location>
</feature>
<feature type="region of interest" description="Disordered" evidence="4">
    <location>
        <begin position="1"/>
        <end position="64"/>
    </location>
</feature>
<dbReference type="Proteomes" id="UP000667349">
    <property type="component" value="Unassembled WGS sequence"/>
</dbReference>
<name>A0A836JFA0_9HYME</name>
<feature type="compositionally biased region" description="Polar residues" evidence="4">
    <location>
        <begin position="257"/>
        <end position="286"/>
    </location>
</feature>
<dbReference type="InterPro" id="IPR026079">
    <property type="entry name" value="CDR2"/>
</dbReference>
<dbReference type="PANTHER" id="PTHR19232:SF7">
    <property type="entry name" value="CENTROCORTIN, ISOFORM A"/>
    <property type="match status" value="1"/>
</dbReference>
<feature type="region of interest" description="Disordered" evidence="4">
    <location>
        <begin position="644"/>
        <end position="679"/>
    </location>
</feature>
<feature type="compositionally biased region" description="Polar residues" evidence="4">
    <location>
        <begin position="662"/>
        <end position="672"/>
    </location>
</feature>
<feature type="region of interest" description="Disordered" evidence="4">
    <location>
        <begin position="692"/>
        <end position="778"/>
    </location>
</feature>
<keyword evidence="2 3" id="KW-0175">Coiled coil</keyword>
<proteinExistence type="inferred from homology"/>
<feature type="compositionally biased region" description="Polar residues" evidence="4">
    <location>
        <begin position="706"/>
        <end position="720"/>
    </location>
</feature>
<evidence type="ECO:0000256" key="3">
    <source>
        <dbReference type="SAM" id="Coils"/>
    </source>
</evidence>
<gene>
    <name evidence="5" type="primary">Cdr2l</name>
    <name evidence="5" type="ORF">G6Z75_0011381</name>
</gene>
<feature type="compositionally biased region" description="Basic residues" evidence="4">
    <location>
        <begin position="816"/>
        <end position="825"/>
    </location>
</feature>
<feature type="compositionally biased region" description="Polar residues" evidence="4">
    <location>
        <begin position="605"/>
        <end position="618"/>
    </location>
</feature>
<comment type="similarity">
    <text evidence="1">Belongs to the CDR2 family.</text>
</comment>
<evidence type="ECO:0000313" key="5">
    <source>
        <dbReference type="EMBL" id="KAG5310969.1"/>
    </source>
</evidence>
<feature type="region of interest" description="Disordered" evidence="4">
    <location>
        <begin position="498"/>
        <end position="541"/>
    </location>
</feature>
<evidence type="ECO:0000256" key="4">
    <source>
        <dbReference type="SAM" id="MobiDB-lite"/>
    </source>
</evidence>
<feature type="region of interest" description="Disordered" evidence="4">
    <location>
        <begin position="805"/>
        <end position="825"/>
    </location>
</feature>
<feature type="coiled-coil region" evidence="3">
    <location>
        <begin position="296"/>
        <end position="351"/>
    </location>
</feature>
<feature type="compositionally biased region" description="Basic and acidic residues" evidence="4">
    <location>
        <begin position="18"/>
        <end position="27"/>
    </location>
</feature>
<feature type="compositionally biased region" description="Polar residues" evidence="4">
    <location>
        <begin position="510"/>
        <end position="537"/>
    </location>
</feature>
<organism evidence="5 6">
    <name type="scientific">Acromyrmex insinuator</name>
    <dbReference type="NCBI Taxonomy" id="230686"/>
    <lineage>
        <taxon>Eukaryota</taxon>
        <taxon>Metazoa</taxon>
        <taxon>Ecdysozoa</taxon>
        <taxon>Arthropoda</taxon>
        <taxon>Hexapoda</taxon>
        <taxon>Insecta</taxon>
        <taxon>Pterygota</taxon>
        <taxon>Neoptera</taxon>
        <taxon>Endopterygota</taxon>
        <taxon>Hymenoptera</taxon>
        <taxon>Apocrita</taxon>
        <taxon>Aculeata</taxon>
        <taxon>Formicoidea</taxon>
        <taxon>Formicidae</taxon>
        <taxon>Myrmicinae</taxon>
        <taxon>Acromyrmex</taxon>
    </lineage>
</organism>
<feature type="compositionally biased region" description="Low complexity" evidence="4">
    <location>
        <begin position="244"/>
        <end position="256"/>
    </location>
</feature>
<dbReference type="EMBL" id="JAANHZ010000452">
    <property type="protein sequence ID" value="KAG5310969.1"/>
    <property type="molecule type" value="Genomic_DNA"/>
</dbReference>
<protein>
    <submittedName>
        <fullName evidence="5">CDR2L protein</fullName>
    </submittedName>
</protein>
<evidence type="ECO:0000313" key="6">
    <source>
        <dbReference type="Proteomes" id="UP000667349"/>
    </source>
</evidence>
<reference evidence="5" key="1">
    <citation type="submission" date="2020-02" db="EMBL/GenBank/DDBJ databases">
        <title>Relaxed selection underlies rapid genomic changes in the transitions from sociality to social parasitism in ants.</title>
        <authorList>
            <person name="Bi X."/>
        </authorList>
    </citation>
    <scope>NUCLEOTIDE SEQUENCE</scope>
    <source>
        <strain evidence="5">BGI-DK2013a</strain>
        <tissue evidence="5">Whole body</tissue>
    </source>
</reference>
<sequence>MWRDGGKSRGLKRKKGKGRETSARKEGVVGLPLGGHTTFRSNWLPQSNRRPAASDGTGCVSERATTGTGRFHHERAMSGQSVDMVWDPQTQTNSLEGWDYSIELAYLKSLKGSSSESNLQLAAELGKTLLERNKELENIIKLHQATEEEQTQEIEYMKKQIAALREVNNTRLKVYEQLEVSVQDLERANHHLVIENTSDKKLIKSQSVTIENLEVRCEELQKKIDDLIERLRQHATSPSRNNAQQQHQQQQLQQQQSTDWETSDTQGGSEKQRAAPSSSKSSQETIEATAASDEEMTTLLTQLQDARNQRAREQKKVSELSQQLTTLLQENSALEEQLTEWRNKAQDVKSLQDEISTLEEVRRGQLCGRCLRGMDTRTHDELSIMLDQEEYDDISMAESLVSENQRDSELTVQDTCSKNEGTDELDSANPYRVLVEKYQALLEVQRHCQPRRKDATPAMCMSLQEELEMSGEFNNFYPTASEAEVAAAPESIKIVSRTKPESAGKKPFSATPTDFSEAETSSSGFSDETSNKATQTDGRPGSFLCSIADGEDCKFSIYDDNSPFESRFRKTPEYRQLFSEIFSVLKRAAEAKDEGEKLPLLDEPATSQTKYDASFQEDLQSEATDDNQSIMSSVVSSVVSEPVFRMQSSSPANPKDSKQSDKSSNTSANQQPAKDASCRLDYVSLNLRVRKKSSAKKNAVKKAQYNDRSTTPDVIPTTNPKFVPAKPNSGRRRFKPFNPAEHEHSGAWNGQHNAYPNRSRDKKLYGRGSNEQQQQHNNYEYKDFKPSTASEEVARLKRLEMSYAEVLRTPNNKSRTNNHHHYRRN</sequence>
<feature type="compositionally biased region" description="Polar residues" evidence="4">
    <location>
        <begin position="38"/>
        <end position="49"/>
    </location>
</feature>
<feature type="region of interest" description="Disordered" evidence="4">
    <location>
        <begin position="234"/>
        <end position="294"/>
    </location>
</feature>
<keyword evidence="6" id="KW-1185">Reference proteome</keyword>
<evidence type="ECO:0000256" key="2">
    <source>
        <dbReference type="ARBA" id="ARBA00023054"/>
    </source>
</evidence>
<evidence type="ECO:0000256" key="1">
    <source>
        <dbReference type="ARBA" id="ARBA00009019"/>
    </source>
</evidence>
<feature type="compositionally biased region" description="Polar residues" evidence="4">
    <location>
        <begin position="234"/>
        <end position="243"/>
    </location>
</feature>
<accession>A0A836JFA0</accession>
<feature type="region of interest" description="Disordered" evidence="4">
    <location>
        <begin position="402"/>
        <end position="425"/>
    </location>
</feature>
<dbReference type="AlphaFoldDB" id="A0A836JFA0"/>
<feature type="region of interest" description="Disordered" evidence="4">
    <location>
        <begin position="593"/>
        <end position="630"/>
    </location>
</feature>
<feature type="non-terminal residue" evidence="5">
    <location>
        <position position="825"/>
    </location>
</feature>
<dbReference type="PANTHER" id="PTHR19232">
    <property type="entry name" value="CENTROCORTIN FAMILY MEMBER"/>
    <property type="match status" value="1"/>
</dbReference>
<comment type="caution">
    <text evidence="5">The sequence shown here is derived from an EMBL/GenBank/DDBJ whole genome shotgun (WGS) entry which is preliminary data.</text>
</comment>
<feature type="compositionally biased region" description="Polar residues" evidence="4">
    <location>
        <begin position="410"/>
        <end position="419"/>
    </location>
</feature>